<keyword evidence="3" id="KW-1185">Reference proteome</keyword>
<evidence type="ECO:0000313" key="3">
    <source>
        <dbReference type="Proteomes" id="UP000024635"/>
    </source>
</evidence>
<evidence type="ECO:0000313" key="2">
    <source>
        <dbReference type="EMBL" id="EYC08432.1"/>
    </source>
</evidence>
<organism evidence="2 3">
    <name type="scientific">Ancylostoma ceylanicum</name>
    <dbReference type="NCBI Taxonomy" id="53326"/>
    <lineage>
        <taxon>Eukaryota</taxon>
        <taxon>Metazoa</taxon>
        <taxon>Ecdysozoa</taxon>
        <taxon>Nematoda</taxon>
        <taxon>Chromadorea</taxon>
        <taxon>Rhabditida</taxon>
        <taxon>Rhabditina</taxon>
        <taxon>Rhabditomorpha</taxon>
        <taxon>Strongyloidea</taxon>
        <taxon>Ancylostomatidae</taxon>
        <taxon>Ancylostomatinae</taxon>
        <taxon>Ancylostoma</taxon>
    </lineage>
</organism>
<proteinExistence type="predicted"/>
<accession>A0A016U0Q1</accession>
<reference evidence="3" key="1">
    <citation type="journal article" date="2015" name="Nat. Genet.">
        <title>The genome and transcriptome of the zoonotic hookworm Ancylostoma ceylanicum identify infection-specific gene families.</title>
        <authorList>
            <person name="Schwarz E.M."/>
            <person name="Hu Y."/>
            <person name="Antoshechkin I."/>
            <person name="Miller M.M."/>
            <person name="Sternberg P.W."/>
            <person name="Aroian R.V."/>
        </authorList>
    </citation>
    <scope>NUCLEOTIDE SEQUENCE</scope>
    <source>
        <strain evidence="3">HY135</strain>
    </source>
</reference>
<dbReference type="Proteomes" id="UP000024635">
    <property type="component" value="Unassembled WGS sequence"/>
</dbReference>
<sequence length="117" mass="13203">MCQEVLFYQRILNFFHALDHDFHFYAFPVRETACFLCRTYSPVFCHGSPSCANPNGLEADTQQNNVNECRTAIVLHSGGRTGSITRVTRRKSDRHASGQHASVRTSDPSRAGDRVTR</sequence>
<gene>
    <name evidence="2" type="primary">Acey_s0066.g3762</name>
    <name evidence="2" type="ORF">Y032_0066g3762</name>
</gene>
<feature type="region of interest" description="Disordered" evidence="1">
    <location>
        <begin position="80"/>
        <end position="117"/>
    </location>
</feature>
<feature type="compositionally biased region" description="Polar residues" evidence="1">
    <location>
        <begin position="99"/>
        <end position="108"/>
    </location>
</feature>
<evidence type="ECO:0000256" key="1">
    <source>
        <dbReference type="SAM" id="MobiDB-lite"/>
    </source>
</evidence>
<name>A0A016U0Q1_9BILA</name>
<protein>
    <submittedName>
        <fullName evidence="2">Uncharacterized protein</fullName>
    </submittedName>
</protein>
<dbReference type="EMBL" id="JARK01001402">
    <property type="protein sequence ID" value="EYC08432.1"/>
    <property type="molecule type" value="Genomic_DNA"/>
</dbReference>
<dbReference type="AlphaFoldDB" id="A0A016U0Q1"/>
<comment type="caution">
    <text evidence="2">The sequence shown here is derived from an EMBL/GenBank/DDBJ whole genome shotgun (WGS) entry which is preliminary data.</text>
</comment>